<dbReference type="EMBL" id="RHHQ01000023">
    <property type="protein sequence ID" value="RNB81247.1"/>
    <property type="molecule type" value="Genomic_DNA"/>
</dbReference>
<keyword evidence="2" id="KW-0456">Lyase</keyword>
<dbReference type="AlphaFoldDB" id="A0A3M8D1D7"/>
<feature type="domain" description="D-serine dehydratase-like" evidence="3">
    <location>
        <begin position="255"/>
        <end position="349"/>
    </location>
</feature>
<organism evidence="4 5">
    <name type="scientific">Brevibacillus fluminis</name>
    <dbReference type="NCBI Taxonomy" id="511487"/>
    <lineage>
        <taxon>Bacteria</taxon>
        <taxon>Bacillati</taxon>
        <taxon>Bacillota</taxon>
        <taxon>Bacilli</taxon>
        <taxon>Bacillales</taxon>
        <taxon>Paenibacillaceae</taxon>
        <taxon>Brevibacillus</taxon>
    </lineage>
</organism>
<dbReference type="SUPFAM" id="SSF51419">
    <property type="entry name" value="PLP-binding barrel"/>
    <property type="match status" value="1"/>
</dbReference>
<accession>A0A3M8D1D7</accession>
<sequence length="366" mass="40061">MGELLLEELDTPSLLVDLDRLEQNLQHMQEKANAAGVKLRPHTKTHKMADIARLQLEYGAAGITVAKLSEAEAMAAEGIDNIFIATQIVGKKKLERLRTLAGKATIRVAVDSIEQVEQIASFFGDQVPVSLMIEVDTGQHRCGLESPEAVKLADFIVGRFTQVSLAGLFTHEGHAYHAVDREELKRISLRAQRDLIEASKRVEDKWGIQCEKSIGCTLSQLGGEILPDITEIRPGTYVFYDAAHAYFLGHSNFCAATVLATVTSKSGVERIVADAGAKSFTIDQRSSGIVKTSGFGIVKGHPDLLIRRLSDEHAVIVPGTSLVIGERIEVIPNHVCPTINLYDQAYAIRNGKVEKMFKVHARGCNQ</sequence>
<dbReference type="RefSeq" id="WP_122920929.1">
    <property type="nucleotide sequence ID" value="NZ_RHHQ01000023.1"/>
</dbReference>
<gene>
    <name evidence="4" type="ORF">EDM56_26395</name>
</gene>
<dbReference type="Pfam" id="PF01168">
    <property type="entry name" value="Ala_racemase_N"/>
    <property type="match status" value="1"/>
</dbReference>
<protein>
    <submittedName>
        <fullName evidence="4">Alanine racemase</fullName>
    </submittedName>
</protein>
<proteinExistence type="inferred from homology"/>
<dbReference type="InterPro" id="IPR029066">
    <property type="entry name" value="PLP-binding_barrel"/>
</dbReference>
<dbReference type="InterPro" id="IPR001608">
    <property type="entry name" value="Ala_racemase_N"/>
</dbReference>
<dbReference type="InterPro" id="IPR051466">
    <property type="entry name" value="D-amino_acid_metab_enzyme"/>
</dbReference>
<reference evidence="4 5" key="1">
    <citation type="submission" date="2018-10" db="EMBL/GenBank/DDBJ databases">
        <title>Phylogenomics of Brevibacillus.</title>
        <authorList>
            <person name="Dunlap C."/>
        </authorList>
    </citation>
    <scope>NUCLEOTIDE SEQUENCE [LARGE SCALE GENOMIC DNA]</scope>
    <source>
        <strain evidence="4 5">JCM 15716</strain>
    </source>
</reference>
<name>A0A3M8D1D7_9BACL</name>
<evidence type="ECO:0000313" key="5">
    <source>
        <dbReference type="Proteomes" id="UP000271031"/>
    </source>
</evidence>
<dbReference type="Gene3D" id="2.40.37.20">
    <property type="entry name" value="D-serine dehydratase-like domain"/>
    <property type="match status" value="1"/>
</dbReference>
<dbReference type="OrthoDB" id="9788869at2"/>
<dbReference type="Gene3D" id="3.20.20.10">
    <property type="entry name" value="Alanine racemase"/>
    <property type="match status" value="1"/>
</dbReference>
<dbReference type="Pfam" id="PF14031">
    <property type="entry name" value="D-ser_dehydrat"/>
    <property type="match status" value="1"/>
</dbReference>
<dbReference type="SMART" id="SM01119">
    <property type="entry name" value="D-ser_dehydrat"/>
    <property type="match status" value="1"/>
</dbReference>
<dbReference type="GO" id="GO:0036088">
    <property type="term" value="P:D-serine catabolic process"/>
    <property type="evidence" value="ECO:0007669"/>
    <property type="project" value="TreeGrafter"/>
</dbReference>
<comment type="caution">
    <text evidence="4">The sequence shown here is derived from an EMBL/GenBank/DDBJ whole genome shotgun (WGS) entry which is preliminary data.</text>
</comment>
<dbReference type="Proteomes" id="UP000271031">
    <property type="component" value="Unassembled WGS sequence"/>
</dbReference>
<evidence type="ECO:0000259" key="3">
    <source>
        <dbReference type="SMART" id="SM01119"/>
    </source>
</evidence>
<dbReference type="InterPro" id="IPR026956">
    <property type="entry name" value="D-ser_dehydrat-like_dom"/>
</dbReference>
<keyword evidence="5" id="KW-1185">Reference proteome</keyword>
<evidence type="ECO:0000256" key="1">
    <source>
        <dbReference type="ARBA" id="ARBA00005323"/>
    </source>
</evidence>
<evidence type="ECO:0000256" key="2">
    <source>
        <dbReference type="ARBA" id="ARBA00023239"/>
    </source>
</evidence>
<evidence type="ECO:0000313" key="4">
    <source>
        <dbReference type="EMBL" id="RNB81247.1"/>
    </source>
</evidence>
<dbReference type="PANTHER" id="PTHR28004:SF2">
    <property type="entry name" value="D-SERINE DEHYDRATASE"/>
    <property type="match status" value="1"/>
</dbReference>
<dbReference type="PANTHER" id="PTHR28004">
    <property type="entry name" value="ZGC:162816-RELATED"/>
    <property type="match status" value="1"/>
</dbReference>
<dbReference type="InterPro" id="IPR042208">
    <property type="entry name" value="D-ser_dehydrat-like_sf"/>
</dbReference>
<dbReference type="GO" id="GO:0008721">
    <property type="term" value="F:D-serine ammonia-lyase activity"/>
    <property type="evidence" value="ECO:0007669"/>
    <property type="project" value="TreeGrafter"/>
</dbReference>
<comment type="similarity">
    <text evidence="1">Belongs to the DSD1 family.</text>
</comment>